<evidence type="ECO:0000256" key="5">
    <source>
        <dbReference type="ARBA" id="ARBA00022723"/>
    </source>
</evidence>
<evidence type="ECO:0000313" key="12">
    <source>
        <dbReference type="EMBL" id="KAF4702067.1"/>
    </source>
</evidence>
<evidence type="ECO:0000256" key="3">
    <source>
        <dbReference type="ARBA" id="ARBA00022602"/>
    </source>
</evidence>
<sequence length="581" mass="65608">MKDRSTGGFRVHENGETDMRGCYCAIAVASMLKMITPELEEGVVGYIRRCQTWEGGIAGEPGLEAHGGYAFCGLAAATMLDKAEEALNLERMSRWVCQRQLAFEGGFNGRANKLVDSCYSYWQYGSLSILRSLLHIPQEEKAWCAPEPLQMYLLLACQERERGGFRDKPGKNCDYYHTCYALSGMAASQWHRGSPPTTLGENTLLIESDVLYNISKEARRRLEKYFADVLNITHDECFGSILMAQVSDLLHTAVCCNCTAISDRSSGTGFYTAPCGHAYCESCLHRVFCLSSRITCRASVGGTGICGRLIERGQMKFSSSVDLVTERVTQTRRKVYEVMNKSKFDCSGTPEYDQFLAEREDMVQRLLDDSDASKQRLAQQELERYEISHGEQIAQTRNIKRDDMRRNLQRIVDVEGTFYERVNAPFSERDKEGYKHPLEAGPEALSARTPVVKTTQVVNQRRARTIRAPIEDRSELCGLHSDAGLRHLLLCKAFCSHSTFGKRPRVDMAALIRASGAEGVWERRAEDEIRDAFKRRNSWIKNSASSLGVYTKRLLIYVEVFTREFAPVLEARRFGFRTGSP</sequence>
<dbReference type="PANTHER" id="PTHR11774:SF6">
    <property type="entry name" value="PROTEIN FARNESYLTRANSFERASE SUBUNIT BETA"/>
    <property type="match status" value="1"/>
</dbReference>
<dbReference type="Gene3D" id="1.50.10.20">
    <property type="match status" value="1"/>
</dbReference>
<accession>A0A7J6P8K3</accession>
<dbReference type="InterPro" id="IPR017907">
    <property type="entry name" value="Znf_RING_CS"/>
</dbReference>
<proteinExistence type="inferred from homology"/>
<protein>
    <recommendedName>
        <fullName evidence="15">CAAX farnesyltransferase subunit beta</fullName>
    </recommendedName>
</protein>
<dbReference type="EMBL" id="JABANP010000060">
    <property type="protein sequence ID" value="KAF4692445.1"/>
    <property type="molecule type" value="Genomic_DNA"/>
</dbReference>
<dbReference type="SUPFAM" id="SSF48239">
    <property type="entry name" value="Terpenoid cyclases/Protein prenyltransferases"/>
    <property type="match status" value="1"/>
</dbReference>
<keyword evidence="4" id="KW-0808">Transferase</keyword>
<keyword evidence="3" id="KW-0637">Prenyltransferase</keyword>
<evidence type="ECO:0008006" key="15">
    <source>
        <dbReference type="Google" id="ProtNLM"/>
    </source>
</evidence>
<evidence type="ECO:0000313" key="13">
    <source>
        <dbReference type="Proteomes" id="UP000541610"/>
    </source>
</evidence>
<dbReference type="Proteomes" id="UP000541610">
    <property type="component" value="Unassembled WGS sequence"/>
</dbReference>
<keyword evidence="14" id="KW-1185">Reference proteome</keyword>
<dbReference type="InterPro" id="IPR008930">
    <property type="entry name" value="Terpenoid_cyclase/PrenylTrfase"/>
</dbReference>
<keyword evidence="6" id="KW-0677">Repeat</keyword>
<evidence type="ECO:0000256" key="8">
    <source>
        <dbReference type="ARBA" id="ARBA00022833"/>
    </source>
</evidence>
<name>A0A7J6P8K3_PEROL</name>
<dbReference type="GO" id="GO:0005965">
    <property type="term" value="C:protein farnesyltransferase complex"/>
    <property type="evidence" value="ECO:0007669"/>
    <property type="project" value="TreeGrafter"/>
</dbReference>
<evidence type="ECO:0000259" key="9">
    <source>
        <dbReference type="Pfam" id="PF00432"/>
    </source>
</evidence>
<evidence type="ECO:0000313" key="14">
    <source>
        <dbReference type="Proteomes" id="UP000553632"/>
    </source>
</evidence>
<dbReference type="PANTHER" id="PTHR11774">
    <property type="entry name" value="GERANYLGERANYL TRANSFERASE TYPE BETA SUBUNIT"/>
    <property type="match status" value="1"/>
</dbReference>
<dbReference type="InterPro" id="IPR001330">
    <property type="entry name" value="Prenyltrans"/>
</dbReference>
<dbReference type="GO" id="GO:0004660">
    <property type="term" value="F:protein farnesyltransferase activity"/>
    <property type="evidence" value="ECO:0007669"/>
    <property type="project" value="TreeGrafter"/>
</dbReference>
<dbReference type="PROSITE" id="PS00518">
    <property type="entry name" value="ZF_RING_1"/>
    <property type="match status" value="1"/>
</dbReference>
<dbReference type="Pfam" id="PF06391">
    <property type="entry name" value="MAT1"/>
    <property type="match status" value="1"/>
</dbReference>
<organism evidence="11 13">
    <name type="scientific">Perkinsus olseni</name>
    <name type="common">Perkinsus atlanticus</name>
    <dbReference type="NCBI Taxonomy" id="32597"/>
    <lineage>
        <taxon>Eukaryota</taxon>
        <taxon>Sar</taxon>
        <taxon>Alveolata</taxon>
        <taxon>Perkinsozoa</taxon>
        <taxon>Perkinsea</taxon>
        <taxon>Perkinsida</taxon>
        <taxon>Perkinsidae</taxon>
        <taxon>Perkinsus</taxon>
    </lineage>
</organism>
<dbReference type="AlphaFoldDB" id="A0A7J6P8K3"/>
<dbReference type="InterPro" id="IPR015877">
    <property type="entry name" value="MAT1_centre"/>
</dbReference>
<comment type="cofactor">
    <cofactor evidence="1">
        <name>Zn(2+)</name>
        <dbReference type="ChEBI" id="CHEBI:29105"/>
    </cofactor>
</comment>
<evidence type="ECO:0000313" key="11">
    <source>
        <dbReference type="EMBL" id="KAF4692445.1"/>
    </source>
</evidence>
<evidence type="ECO:0000256" key="4">
    <source>
        <dbReference type="ARBA" id="ARBA00022679"/>
    </source>
</evidence>
<dbReference type="Proteomes" id="UP000553632">
    <property type="component" value="Unassembled WGS sequence"/>
</dbReference>
<feature type="domain" description="Prenyltransferase alpha-alpha toroid" evidence="9">
    <location>
        <begin position="4"/>
        <end position="191"/>
    </location>
</feature>
<evidence type="ECO:0000256" key="7">
    <source>
        <dbReference type="ARBA" id="ARBA00022771"/>
    </source>
</evidence>
<keyword evidence="7" id="KW-0863">Zinc-finger</keyword>
<comment type="similarity">
    <text evidence="2">Belongs to the protein prenyltransferase subunit beta family.</text>
</comment>
<reference evidence="13 14" key="1">
    <citation type="submission" date="2020-04" db="EMBL/GenBank/DDBJ databases">
        <title>Perkinsus olseni comparative genomics.</title>
        <authorList>
            <person name="Bogema D.R."/>
        </authorList>
    </citation>
    <scope>NUCLEOTIDE SEQUENCE [LARGE SCALE GENOMIC DNA]</scope>
    <source>
        <strain evidence="11">00978-12</strain>
        <strain evidence="12 14">ATCC PRA-207</strain>
    </source>
</reference>
<evidence type="ECO:0000256" key="1">
    <source>
        <dbReference type="ARBA" id="ARBA00001947"/>
    </source>
</evidence>
<keyword evidence="8" id="KW-0862">Zinc</keyword>
<keyword evidence="5" id="KW-0479">Metal-binding</keyword>
<dbReference type="EMBL" id="JABANO010036298">
    <property type="protein sequence ID" value="KAF4702067.1"/>
    <property type="molecule type" value="Genomic_DNA"/>
</dbReference>
<evidence type="ECO:0000259" key="10">
    <source>
        <dbReference type="Pfam" id="PF06391"/>
    </source>
</evidence>
<evidence type="ECO:0000256" key="6">
    <source>
        <dbReference type="ARBA" id="ARBA00022737"/>
    </source>
</evidence>
<dbReference type="GO" id="GO:0008270">
    <property type="term" value="F:zinc ion binding"/>
    <property type="evidence" value="ECO:0007669"/>
    <property type="project" value="UniProtKB-KW"/>
</dbReference>
<evidence type="ECO:0000256" key="2">
    <source>
        <dbReference type="ARBA" id="ARBA00010497"/>
    </source>
</evidence>
<gene>
    <name evidence="11" type="ORF">FOZ60_013400</name>
    <name evidence="12" type="ORF">FOZ63_031897</name>
</gene>
<dbReference type="InterPro" id="IPR045089">
    <property type="entry name" value="PGGT1B-like"/>
</dbReference>
<dbReference type="Pfam" id="PF00432">
    <property type="entry name" value="Prenyltrans"/>
    <property type="match status" value="1"/>
</dbReference>
<dbReference type="OrthoDB" id="10261146at2759"/>
<comment type="caution">
    <text evidence="11">The sequence shown here is derived from an EMBL/GenBank/DDBJ whole genome shotgun (WGS) entry which is preliminary data.</text>
</comment>
<feature type="domain" description="MAT1 centre" evidence="10">
    <location>
        <begin position="322"/>
        <end position="415"/>
    </location>
</feature>